<dbReference type="AlphaFoldDB" id="A0A7I8V569"/>
<evidence type="ECO:0000313" key="12">
    <source>
        <dbReference type="Proteomes" id="UP000549394"/>
    </source>
</evidence>
<accession>A0A7I8V569</accession>
<protein>
    <submittedName>
        <fullName evidence="11">DgyrCDS225</fullName>
    </submittedName>
</protein>
<comment type="caution">
    <text evidence="11">The sequence shown here is derived from an EMBL/GenBank/DDBJ whole genome shotgun (WGS) entry which is preliminary data.</text>
</comment>
<keyword evidence="4" id="KW-0967">Endosome</keyword>
<dbReference type="PROSITE" id="PS51322">
    <property type="entry name" value="UEV"/>
    <property type="match status" value="1"/>
</dbReference>
<dbReference type="InterPro" id="IPR017916">
    <property type="entry name" value="SB_dom"/>
</dbReference>
<dbReference type="PANTHER" id="PTHR23306">
    <property type="entry name" value="TUMOR SUSCEPTIBILITY GENE 101 PROTEIN-RELATED"/>
    <property type="match status" value="1"/>
</dbReference>
<dbReference type="GO" id="GO:0000813">
    <property type="term" value="C:ESCRT I complex"/>
    <property type="evidence" value="ECO:0007669"/>
    <property type="project" value="TreeGrafter"/>
</dbReference>
<organism evidence="11 12">
    <name type="scientific">Dimorphilus gyrociliatus</name>
    <dbReference type="NCBI Taxonomy" id="2664684"/>
    <lineage>
        <taxon>Eukaryota</taxon>
        <taxon>Metazoa</taxon>
        <taxon>Spiralia</taxon>
        <taxon>Lophotrochozoa</taxon>
        <taxon>Annelida</taxon>
        <taxon>Polychaeta</taxon>
        <taxon>Polychaeta incertae sedis</taxon>
        <taxon>Dinophilidae</taxon>
        <taxon>Dimorphilus</taxon>
    </lineage>
</organism>
<dbReference type="GO" id="GO:0015031">
    <property type="term" value="P:protein transport"/>
    <property type="evidence" value="ECO:0007669"/>
    <property type="project" value="UniProtKB-UniRule"/>
</dbReference>
<evidence type="ECO:0000256" key="3">
    <source>
        <dbReference type="ARBA" id="ARBA00022448"/>
    </source>
</evidence>
<evidence type="ECO:0000259" key="10">
    <source>
        <dbReference type="PROSITE" id="PS51322"/>
    </source>
</evidence>
<dbReference type="EMBL" id="CAJFCJ010000001">
    <property type="protein sequence ID" value="CAD5110859.1"/>
    <property type="molecule type" value="Genomic_DNA"/>
</dbReference>
<feature type="domain" description="UEV" evidence="10">
    <location>
        <begin position="2"/>
        <end position="145"/>
    </location>
</feature>
<dbReference type="InterPro" id="IPR037202">
    <property type="entry name" value="ESCRT_assembly_dom"/>
</dbReference>
<dbReference type="SUPFAM" id="SSF54495">
    <property type="entry name" value="UBC-like"/>
    <property type="match status" value="1"/>
</dbReference>
<dbReference type="PROSITE" id="PS51312">
    <property type="entry name" value="SB"/>
    <property type="match status" value="1"/>
</dbReference>
<dbReference type="GO" id="GO:0043130">
    <property type="term" value="F:ubiquitin binding"/>
    <property type="evidence" value="ECO:0007669"/>
    <property type="project" value="TreeGrafter"/>
</dbReference>
<keyword evidence="12" id="KW-1185">Reference proteome</keyword>
<keyword evidence="6 8" id="KW-0175">Coiled coil</keyword>
<name>A0A7I8V569_9ANNE</name>
<evidence type="ECO:0000256" key="6">
    <source>
        <dbReference type="ARBA" id="ARBA00023054"/>
    </source>
</evidence>
<evidence type="ECO:0000256" key="5">
    <source>
        <dbReference type="ARBA" id="ARBA00022927"/>
    </source>
</evidence>
<dbReference type="PANTHER" id="PTHR23306:SF3">
    <property type="entry name" value="TUMOR SUPPRESSOR PROTEIN 101"/>
    <property type="match status" value="1"/>
</dbReference>
<reference evidence="11 12" key="1">
    <citation type="submission" date="2020-08" db="EMBL/GenBank/DDBJ databases">
        <authorList>
            <person name="Hejnol A."/>
        </authorList>
    </citation>
    <scope>NUCLEOTIDE SEQUENCE [LARGE SCALE GENOMIC DNA]</scope>
</reference>
<evidence type="ECO:0000313" key="11">
    <source>
        <dbReference type="EMBL" id="CAD5110859.1"/>
    </source>
</evidence>
<evidence type="ECO:0000256" key="4">
    <source>
        <dbReference type="ARBA" id="ARBA00022753"/>
    </source>
</evidence>
<dbReference type="Gene3D" id="6.10.250.370">
    <property type="match status" value="1"/>
</dbReference>
<dbReference type="InterPro" id="IPR016135">
    <property type="entry name" value="UBQ-conjugating_enzyme/RWD"/>
</dbReference>
<evidence type="ECO:0000256" key="1">
    <source>
        <dbReference type="ARBA" id="ARBA00004177"/>
    </source>
</evidence>
<dbReference type="GO" id="GO:0008333">
    <property type="term" value="P:endosome to lysosome transport"/>
    <property type="evidence" value="ECO:0007669"/>
    <property type="project" value="TreeGrafter"/>
</dbReference>
<evidence type="ECO:0000256" key="8">
    <source>
        <dbReference type="SAM" id="Coils"/>
    </source>
</evidence>
<dbReference type="Gene3D" id="3.10.110.10">
    <property type="entry name" value="Ubiquitin Conjugating Enzyme"/>
    <property type="match status" value="1"/>
</dbReference>
<gene>
    <name evidence="11" type="ORF">DGYR_LOCUS217</name>
</gene>
<comment type="subcellular location">
    <subcellularLocation>
        <location evidence="1">Endosome</location>
    </subcellularLocation>
</comment>
<dbReference type="InterPro" id="IPR052070">
    <property type="entry name" value="ESCRT-I_UEV_domain"/>
</dbReference>
<dbReference type="Pfam" id="PF05743">
    <property type="entry name" value="UEV"/>
    <property type="match status" value="1"/>
</dbReference>
<evidence type="ECO:0000259" key="9">
    <source>
        <dbReference type="PROSITE" id="PS51312"/>
    </source>
</evidence>
<dbReference type="Proteomes" id="UP000549394">
    <property type="component" value="Unassembled WGS sequence"/>
</dbReference>
<sequence length="344" mass="38911">MAHCDAFLRTHLHDYVNPDVSKRDISSALAAFTDLRPHRSTFVHNDGRQEELVNIDGTIPVNYKRVTYNIPICIYLAKNHPAEPPMGFVKPTQAMSIKPGKHVDSSGRIYLPYLHEWTPHSSDLMGMISILTIVFGEESPVFSKAVSTPYPTTVPPTIPIPTVYPEPFKQSDGTDLERQIKASLQSSVEENVNRRVGEIWAQVDAEMTTLRKTHEDLEQGKQRLDEMLKKSDRETDKVKQASAVLLEKHAQINEAITQLENRDKVDIDSAIVPSTPLYKQLLNAFAEEQAVEDAIFLLAEGLKKHTIDLDVFLKEVRELSRRQFLLRATVQKCRQVAKLPPLTV</sequence>
<feature type="domain" description="SB" evidence="9">
    <location>
        <begin position="275"/>
        <end position="343"/>
    </location>
</feature>
<proteinExistence type="inferred from homology"/>
<dbReference type="Gene3D" id="6.10.140.820">
    <property type="match status" value="1"/>
</dbReference>
<comment type="similarity">
    <text evidence="2">Belongs to the ubiquitin-conjugating enzyme family. UEV subfamily.</text>
</comment>
<dbReference type="OrthoDB" id="306304at2759"/>
<evidence type="ECO:0000256" key="7">
    <source>
        <dbReference type="PROSITE-ProRule" id="PRU00644"/>
    </source>
</evidence>
<dbReference type="SUPFAM" id="SSF140111">
    <property type="entry name" value="Endosomal sorting complex assembly domain"/>
    <property type="match status" value="1"/>
</dbReference>
<dbReference type="CDD" id="cd11685">
    <property type="entry name" value="UEV_TSG101-like"/>
    <property type="match status" value="1"/>
</dbReference>
<dbReference type="Pfam" id="PF09454">
    <property type="entry name" value="Vps23_core"/>
    <property type="match status" value="1"/>
</dbReference>
<keyword evidence="5 7" id="KW-0653">Protein transport</keyword>
<dbReference type="InterPro" id="IPR008883">
    <property type="entry name" value="UEV_N"/>
</dbReference>
<keyword evidence="3 7" id="KW-0813">Transport</keyword>
<evidence type="ECO:0000256" key="2">
    <source>
        <dbReference type="ARBA" id="ARBA00009594"/>
    </source>
</evidence>
<feature type="coiled-coil region" evidence="8">
    <location>
        <begin position="210"/>
        <end position="262"/>
    </location>
</feature>